<sequence>MGNGNPPRPLNRRGPRHIGSTRAWTAPASSGHPSPTNELDKPLFVFDGAMTPTPSCPPKRGSCYTIYEVATPPSLDLADNARSFSQNSSDTSGSCSMSFSPPNPMHPHAVQSGYSWTPRPRVSPSYTPYCTCYSTEHNPYASPTSCYYHPYYPNAPVQSHYPMRPTSYLTSPTSYESASAPPSRDASYSGYAISVSSDSGSASPPPPPQDQDHERDQEREREEEMCPALRIYEESKRFYGWYM</sequence>
<feature type="compositionally biased region" description="Low complexity" evidence="1">
    <location>
        <begin position="186"/>
        <end position="202"/>
    </location>
</feature>
<feature type="compositionally biased region" description="Polar residues" evidence="1">
    <location>
        <begin position="27"/>
        <end position="37"/>
    </location>
</feature>
<evidence type="ECO:0000313" key="3">
    <source>
        <dbReference type="Proteomes" id="UP001212997"/>
    </source>
</evidence>
<feature type="compositionally biased region" description="Polar residues" evidence="1">
    <location>
        <begin position="168"/>
        <end position="177"/>
    </location>
</feature>
<comment type="caution">
    <text evidence="2">The sequence shown here is derived from an EMBL/GenBank/DDBJ whole genome shotgun (WGS) entry which is preliminary data.</text>
</comment>
<dbReference type="Proteomes" id="UP001212997">
    <property type="component" value="Unassembled WGS sequence"/>
</dbReference>
<evidence type="ECO:0000313" key="2">
    <source>
        <dbReference type="EMBL" id="KAJ3480507.1"/>
    </source>
</evidence>
<keyword evidence="3" id="KW-1185">Reference proteome</keyword>
<evidence type="ECO:0000256" key="1">
    <source>
        <dbReference type="SAM" id="MobiDB-lite"/>
    </source>
</evidence>
<reference evidence="2" key="1">
    <citation type="submission" date="2022-07" db="EMBL/GenBank/DDBJ databases">
        <title>Genome Sequence of Physisporinus lineatus.</title>
        <authorList>
            <person name="Buettner E."/>
        </authorList>
    </citation>
    <scope>NUCLEOTIDE SEQUENCE</scope>
    <source>
        <strain evidence="2">VT162</strain>
    </source>
</reference>
<feature type="compositionally biased region" description="Polar residues" evidence="1">
    <location>
        <begin position="82"/>
        <end position="100"/>
    </location>
</feature>
<gene>
    <name evidence="2" type="ORF">NLI96_g8310</name>
</gene>
<name>A0AAD5UXL5_9APHY</name>
<dbReference type="EMBL" id="JANAWD010000371">
    <property type="protein sequence ID" value="KAJ3480507.1"/>
    <property type="molecule type" value="Genomic_DNA"/>
</dbReference>
<dbReference type="AlphaFoldDB" id="A0AAD5UXL5"/>
<protein>
    <submittedName>
        <fullName evidence="2">Uncharacterized protein</fullName>
    </submittedName>
</protein>
<organism evidence="2 3">
    <name type="scientific">Meripilus lineatus</name>
    <dbReference type="NCBI Taxonomy" id="2056292"/>
    <lineage>
        <taxon>Eukaryota</taxon>
        <taxon>Fungi</taxon>
        <taxon>Dikarya</taxon>
        <taxon>Basidiomycota</taxon>
        <taxon>Agaricomycotina</taxon>
        <taxon>Agaricomycetes</taxon>
        <taxon>Polyporales</taxon>
        <taxon>Meripilaceae</taxon>
        <taxon>Meripilus</taxon>
    </lineage>
</organism>
<feature type="region of interest" description="Disordered" evidence="1">
    <location>
        <begin position="80"/>
        <end position="103"/>
    </location>
</feature>
<proteinExistence type="predicted"/>
<feature type="region of interest" description="Disordered" evidence="1">
    <location>
        <begin position="168"/>
        <end position="227"/>
    </location>
</feature>
<feature type="region of interest" description="Disordered" evidence="1">
    <location>
        <begin position="1"/>
        <end position="42"/>
    </location>
</feature>
<feature type="compositionally biased region" description="Basic and acidic residues" evidence="1">
    <location>
        <begin position="210"/>
        <end position="224"/>
    </location>
</feature>
<accession>A0AAD5UXL5</accession>